<feature type="region of interest" description="Disordered" evidence="1">
    <location>
        <begin position="126"/>
        <end position="187"/>
    </location>
</feature>
<dbReference type="Proteomes" id="UP000799440">
    <property type="component" value="Unassembled WGS sequence"/>
</dbReference>
<organism evidence="2 3">
    <name type="scientific">Sporormia fimetaria CBS 119925</name>
    <dbReference type="NCBI Taxonomy" id="1340428"/>
    <lineage>
        <taxon>Eukaryota</taxon>
        <taxon>Fungi</taxon>
        <taxon>Dikarya</taxon>
        <taxon>Ascomycota</taxon>
        <taxon>Pezizomycotina</taxon>
        <taxon>Dothideomycetes</taxon>
        <taxon>Pleosporomycetidae</taxon>
        <taxon>Pleosporales</taxon>
        <taxon>Sporormiaceae</taxon>
        <taxon>Sporormia</taxon>
    </lineage>
</organism>
<evidence type="ECO:0000256" key="1">
    <source>
        <dbReference type="SAM" id="MobiDB-lite"/>
    </source>
</evidence>
<accession>A0A6A6VI48</accession>
<evidence type="ECO:0000313" key="3">
    <source>
        <dbReference type="Proteomes" id="UP000799440"/>
    </source>
</evidence>
<feature type="compositionally biased region" description="Polar residues" evidence="1">
    <location>
        <begin position="172"/>
        <end position="187"/>
    </location>
</feature>
<protein>
    <submittedName>
        <fullName evidence="2">Uncharacterized protein</fullName>
    </submittedName>
</protein>
<feature type="compositionally biased region" description="Basic and acidic residues" evidence="1">
    <location>
        <begin position="153"/>
        <end position="163"/>
    </location>
</feature>
<gene>
    <name evidence="2" type="ORF">M011DRAFT_310144</name>
</gene>
<reference evidence="2" key="1">
    <citation type="journal article" date="2020" name="Stud. Mycol.">
        <title>101 Dothideomycetes genomes: a test case for predicting lifestyles and emergence of pathogens.</title>
        <authorList>
            <person name="Haridas S."/>
            <person name="Albert R."/>
            <person name="Binder M."/>
            <person name="Bloem J."/>
            <person name="Labutti K."/>
            <person name="Salamov A."/>
            <person name="Andreopoulos B."/>
            <person name="Baker S."/>
            <person name="Barry K."/>
            <person name="Bills G."/>
            <person name="Bluhm B."/>
            <person name="Cannon C."/>
            <person name="Castanera R."/>
            <person name="Culley D."/>
            <person name="Daum C."/>
            <person name="Ezra D."/>
            <person name="Gonzalez J."/>
            <person name="Henrissat B."/>
            <person name="Kuo A."/>
            <person name="Liang C."/>
            <person name="Lipzen A."/>
            <person name="Lutzoni F."/>
            <person name="Magnuson J."/>
            <person name="Mondo S."/>
            <person name="Nolan M."/>
            <person name="Ohm R."/>
            <person name="Pangilinan J."/>
            <person name="Park H.-J."/>
            <person name="Ramirez L."/>
            <person name="Alfaro M."/>
            <person name="Sun H."/>
            <person name="Tritt A."/>
            <person name="Yoshinaga Y."/>
            <person name="Zwiers L.-H."/>
            <person name="Turgeon B."/>
            <person name="Goodwin S."/>
            <person name="Spatafora J."/>
            <person name="Crous P."/>
            <person name="Grigoriev I."/>
        </authorList>
    </citation>
    <scope>NUCLEOTIDE SEQUENCE</scope>
    <source>
        <strain evidence="2">CBS 119925</strain>
    </source>
</reference>
<keyword evidence="3" id="KW-1185">Reference proteome</keyword>
<proteinExistence type="predicted"/>
<sequence>MASGHRWSRERKGRKTERYEDLCKSSTPGYRVPAVRMPTRRCWPMDAVAGTEARQQSCSCSTRKPASQQVQATGEECVVPECLALTAARRLRAVVMGSSAGTTLSRLRSVVRELRLLFLASVKRPRTLLGNPPRDTQEALSPDPLSCPGSTVYDHRAAEHQKESPPGGFPDSHNNQNRLFLQATSPA</sequence>
<name>A0A6A6VI48_9PLEO</name>
<dbReference type="AlphaFoldDB" id="A0A6A6VI48"/>
<dbReference type="EMBL" id="MU006566">
    <property type="protein sequence ID" value="KAF2749496.1"/>
    <property type="molecule type" value="Genomic_DNA"/>
</dbReference>
<evidence type="ECO:0000313" key="2">
    <source>
        <dbReference type="EMBL" id="KAF2749496.1"/>
    </source>
</evidence>